<evidence type="ECO:0000256" key="1">
    <source>
        <dbReference type="SAM" id="MobiDB-lite"/>
    </source>
</evidence>
<gene>
    <name evidence="4" type="ORF">TI39_contig4165g00006</name>
</gene>
<dbReference type="OrthoDB" id="3598281at2759"/>
<dbReference type="InterPro" id="IPR045063">
    <property type="entry name" value="Dynamin_N"/>
</dbReference>
<dbReference type="InterPro" id="IPR027417">
    <property type="entry name" value="P-loop_NTPase"/>
</dbReference>
<evidence type="ECO:0000259" key="2">
    <source>
        <dbReference type="Pfam" id="PF00350"/>
    </source>
</evidence>
<dbReference type="Pfam" id="PF00350">
    <property type="entry name" value="Dynamin_N"/>
    <property type="match status" value="1"/>
</dbReference>
<feature type="region of interest" description="Disordered" evidence="1">
    <location>
        <begin position="1"/>
        <end position="80"/>
    </location>
</feature>
<name>A0A0F4GCF1_9PEZI</name>
<evidence type="ECO:0000313" key="5">
    <source>
        <dbReference type="Proteomes" id="UP000033647"/>
    </source>
</evidence>
<comment type="caution">
    <text evidence="4">The sequence shown here is derived from an EMBL/GenBank/DDBJ whole genome shotgun (WGS) entry which is preliminary data.</text>
</comment>
<proteinExistence type="predicted"/>
<sequence length="912" mass="102517">MAASSGSKRRAKDSNEDEDSPLFEAEVTPKRLRVHRSEDNDRSDSDSNGDDACDDDGGESDSDDGKNYDESVEPYPAHAAYDEEVEEVKFALTLLAMEAEKLFAKASCDTPDVRELRGKIEDVKTVPEYKRITIGLLGEAGEGKSSLVSSLADCPGLAKALEAGASCTYVITEYTRAVPNQRKEFSATIECYNLETAGSILSSALDDWAFFHQNKNDNAQGWSQEDHEYHENKSLTSLAIFRAIFSKVDLFCTDETAIASLHRMTDMEMSREEIMAVMLDNTKKALDAFEGLEQQQDGKYMGYFEADSTAKLWARLDRHITESAADGEPAHWPLVKKVTIGVAHSRLLDKVSLVDMPGISDTNQVRVDTTLQHINNCDQLFIVARIGRIVTNTAVNMLLKQYGKAFRGNIAVVVTRCDDGIDDACAMEMVKHGLDISGFNALKASSELMSAQITELRTRRNKCRSRKSQARRGKLTEEIDSAVRNRQEIENTRWGLIADFRNQRIIRDLTNARGRHMPPKKKLKVFCVSNKHYAYHKSGEEYSKFLLSPNGTGIPQLRQQTLLLAAPRILGAIEDYIDHRFKVFLRGYELWSNTKAILTKERDALLELVEQPRRGLSDNLEQYQRGLQEQVEKQVVGPMRKEQENFAEHATNMLQSKIRPLHHSTIGAFVRRKGNFKKSIASDSWNTLFTEKSTENLMESWEFFLPRQVEVAEKGEEQVISGVLELMKKLKDRPAAVALPIKAFEEALEGRIVAIRQHFKARQEIVQRALRKTYLDATVESEDNFFAAAMAQAYELCKNDKGKGVKARSIGRLDAYLALDGEHSPYARMAVAIADDIEDAVTTQTEGMAEDLTTIFNLITKDFRTMTKKKGNDPSEVPVRDAIKAYLQTAGPKFDGACKQMEEIKSRYPADT</sequence>
<dbReference type="AlphaFoldDB" id="A0A0F4GCF1"/>
<accession>A0A0F4GCF1</accession>
<dbReference type="EMBL" id="LAFY01004124">
    <property type="protein sequence ID" value="KJX94687.1"/>
    <property type="molecule type" value="Genomic_DNA"/>
</dbReference>
<dbReference type="SUPFAM" id="SSF52540">
    <property type="entry name" value="P-loop containing nucleoside triphosphate hydrolases"/>
    <property type="match status" value="1"/>
</dbReference>
<organism evidence="4 5">
    <name type="scientific">Zymoseptoria brevis</name>
    <dbReference type="NCBI Taxonomy" id="1047168"/>
    <lineage>
        <taxon>Eukaryota</taxon>
        <taxon>Fungi</taxon>
        <taxon>Dikarya</taxon>
        <taxon>Ascomycota</taxon>
        <taxon>Pezizomycotina</taxon>
        <taxon>Dothideomycetes</taxon>
        <taxon>Dothideomycetidae</taxon>
        <taxon>Mycosphaerellales</taxon>
        <taxon>Mycosphaerellaceae</taxon>
        <taxon>Zymoseptoria</taxon>
    </lineage>
</organism>
<dbReference type="Pfam" id="PF24564">
    <property type="entry name" value="DUF7605"/>
    <property type="match status" value="1"/>
</dbReference>
<feature type="domain" description="Dynamin N-terminal" evidence="2">
    <location>
        <begin position="134"/>
        <end position="412"/>
    </location>
</feature>
<reference evidence="4 5" key="1">
    <citation type="submission" date="2015-03" db="EMBL/GenBank/DDBJ databases">
        <title>RNA-seq based gene annotation and comparative genomics of four Zymoseptoria species reveal species-specific pathogenicity related genes and transposable element activity.</title>
        <authorList>
            <person name="Grandaubert J."/>
            <person name="Bhattacharyya A."/>
            <person name="Stukenbrock E.H."/>
        </authorList>
    </citation>
    <scope>NUCLEOTIDE SEQUENCE [LARGE SCALE GENOMIC DNA]</scope>
    <source>
        <strain evidence="4 5">Zb18110</strain>
    </source>
</reference>
<dbReference type="PANTHER" id="PTHR36681">
    <property type="entry name" value="NUCLEAR GTPASE, GERMINAL CENTER-ASSOCIATED, TANDEM DUPLICATE 3"/>
    <property type="match status" value="1"/>
</dbReference>
<dbReference type="Proteomes" id="UP000033647">
    <property type="component" value="Unassembled WGS sequence"/>
</dbReference>
<keyword evidence="5" id="KW-1185">Reference proteome</keyword>
<dbReference type="PANTHER" id="PTHR36681:SF3">
    <property type="entry name" value="NUCLEAR GTPASE, GERMINAL CENTER-ASSOCIATED, TANDEM DUPLICATE 3"/>
    <property type="match status" value="1"/>
</dbReference>
<feature type="domain" description="DUF7605" evidence="3">
    <location>
        <begin position="645"/>
        <end position="812"/>
    </location>
</feature>
<evidence type="ECO:0008006" key="6">
    <source>
        <dbReference type="Google" id="ProtNLM"/>
    </source>
</evidence>
<dbReference type="InterPro" id="IPR056024">
    <property type="entry name" value="DUF7605"/>
</dbReference>
<evidence type="ECO:0000313" key="4">
    <source>
        <dbReference type="EMBL" id="KJX94687.1"/>
    </source>
</evidence>
<protein>
    <recommendedName>
        <fullName evidence="6">Tat pathway signal sequence like protein</fullName>
    </recommendedName>
</protein>
<feature type="compositionally biased region" description="Basic and acidic residues" evidence="1">
    <location>
        <begin position="35"/>
        <end position="45"/>
    </location>
</feature>
<evidence type="ECO:0000259" key="3">
    <source>
        <dbReference type="Pfam" id="PF24564"/>
    </source>
</evidence>
<feature type="compositionally biased region" description="Acidic residues" evidence="1">
    <location>
        <begin position="47"/>
        <end position="62"/>
    </location>
</feature>
<dbReference type="Gene3D" id="3.40.50.300">
    <property type="entry name" value="P-loop containing nucleotide triphosphate hydrolases"/>
    <property type="match status" value="1"/>
</dbReference>
<dbReference type="STRING" id="1047168.A0A0F4GCF1"/>